<dbReference type="NCBIfam" id="TIGR00041">
    <property type="entry name" value="DTMP_kinase"/>
    <property type="match status" value="1"/>
</dbReference>
<reference evidence="13 14" key="1">
    <citation type="submission" date="2020-01" db="EMBL/GenBank/DDBJ databases">
        <title>Anaeroalcalibacter tamaniensis gen. nov., sp. nov., moderately halophilic strictly anaerobic fermenter bacterium from mud volcano of Taman peninsula.</title>
        <authorList>
            <person name="Frolova A."/>
            <person name="Merkel A.Y."/>
            <person name="Slobodkin A.I."/>
        </authorList>
    </citation>
    <scope>NUCLEOTIDE SEQUENCE [LARGE SCALE GENOMIC DNA]</scope>
    <source>
        <strain evidence="13 14">F-3ap</strain>
    </source>
</reference>
<dbReference type="GO" id="GO:0006227">
    <property type="term" value="P:dUDP biosynthetic process"/>
    <property type="evidence" value="ECO:0007669"/>
    <property type="project" value="TreeGrafter"/>
</dbReference>
<comment type="caution">
    <text evidence="13">The sequence shown here is derived from an EMBL/GenBank/DDBJ whole genome shotgun (WGS) entry which is preliminary data.</text>
</comment>
<keyword evidence="5 11" id="KW-0545">Nucleotide biosynthesis</keyword>
<evidence type="ECO:0000256" key="8">
    <source>
        <dbReference type="ARBA" id="ARBA00022840"/>
    </source>
</evidence>
<dbReference type="Proteomes" id="UP000461585">
    <property type="component" value="Unassembled WGS sequence"/>
</dbReference>
<dbReference type="InterPro" id="IPR018094">
    <property type="entry name" value="Thymidylate_kinase"/>
</dbReference>
<dbReference type="GO" id="GO:0004798">
    <property type="term" value="F:dTMP kinase activity"/>
    <property type="evidence" value="ECO:0007669"/>
    <property type="project" value="UniProtKB-UniRule"/>
</dbReference>
<dbReference type="EC" id="2.7.4.9" evidence="2 11"/>
<keyword evidence="4 11" id="KW-0808">Transferase</keyword>
<dbReference type="PANTHER" id="PTHR10344:SF4">
    <property type="entry name" value="UMP-CMP KINASE 2, MITOCHONDRIAL"/>
    <property type="match status" value="1"/>
</dbReference>
<dbReference type="GO" id="GO:0005829">
    <property type="term" value="C:cytosol"/>
    <property type="evidence" value="ECO:0007669"/>
    <property type="project" value="TreeGrafter"/>
</dbReference>
<evidence type="ECO:0000256" key="6">
    <source>
        <dbReference type="ARBA" id="ARBA00022741"/>
    </source>
</evidence>
<feature type="binding site" evidence="11">
    <location>
        <begin position="10"/>
        <end position="17"/>
    </location>
    <ligand>
        <name>ATP</name>
        <dbReference type="ChEBI" id="CHEBI:30616"/>
    </ligand>
</feature>
<dbReference type="GO" id="GO:0005524">
    <property type="term" value="F:ATP binding"/>
    <property type="evidence" value="ECO:0007669"/>
    <property type="project" value="UniProtKB-UniRule"/>
</dbReference>
<comment type="function">
    <text evidence="10 11">Phosphorylation of dTMP to form dTDP in both de novo and salvage pathways of dTTP synthesis.</text>
</comment>
<dbReference type="FunFam" id="3.40.50.300:FF:000225">
    <property type="entry name" value="Thymidylate kinase"/>
    <property type="match status" value="1"/>
</dbReference>
<keyword evidence="7 11" id="KW-0418">Kinase</keyword>
<gene>
    <name evidence="11" type="primary">tmk</name>
    <name evidence="13" type="ORF">GXN74_08255</name>
</gene>
<evidence type="ECO:0000256" key="3">
    <source>
        <dbReference type="ARBA" id="ARBA00017144"/>
    </source>
</evidence>
<evidence type="ECO:0000313" key="13">
    <source>
        <dbReference type="EMBL" id="NDL67735.1"/>
    </source>
</evidence>
<feature type="domain" description="Thymidylate kinase-like" evidence="12">
    <location>
        <begin position="8"/>
        <end position="197"/>
    </location>
</feature>
<dbReference type="AlphaFoldDB" id="A0A7X5HW50"/>
<sequence>MRGLFITLEGMDGSGKSTQINLLEAYFKSRGAEVVLTREPGGTVIGEEIRSMLLNREYAEMAETTEALLYAASRAQLVEEVVRPALAEGKMVICDRFLDSSLAYQGIARELGVERVVSINDFALEGLRPDLTIFLDLQAEEGLKRKKDQKDLDRMEMEKVDFHRKVSDAYRFLARQDSARILQLDASQDQEEIHKAIVERIRKTFTDGP</sequence>
<comment type="similarity">
    <text evidence="1 11">Belongs to the thymidylate kinase family.</text>
</comment>
<name>A0A7X5HW50_9FIRM</name>
<dbReference type="PROSITE" id="PS01331">
    <property type="entry name" value="THYMIDYLATE_KINASE"/>
    <property type="match status" value="1"/>
</dbReference>
<dbReference type="InterPro" id="IPR027417">
    <property type="entry name" value="P-loop_NTPase"/>
</dbReference>
<evidence type="ECO:0000313" key="14">
    <source>
        <dbReference type="Proteomes" id="UP000461585"/>
    </source>
</evidence>
<evidence type="ECO:0000256" key="1">
    <source>
        <dbReference type="ARBA" id="ARBA00009776"/>
    </source>
</evidence>
<dbReference type="Gene3D" id="3.40.50.300">
    <property type="entry name" value="P-loop containing nucleotide triphosphate hydrolases"/>
    <property type="match status" value="1"/>
</dbReference>
<accession>A0A7X5HW50</accession>
<dbReference type="EMBL" id="JAAEEH010000019">
    <property type="protein sequence ID" value="NDL67735.1"/>
    <property type="molecule type" value="Genomic_DNA"/>
</dbReference>
<dbReference type="InterPro" id="IPR039430">
    <property type="entry name" value="Thymidylate_kin-like_dom"/>
</dbReference>
<evidence type="ECO:0000259" key="12">
    <source>
        <dbReference type="Pfam" id="PF02223"/>
    </source>
</evidence>
<dbReference type="PANTHER" id="PTHR10344">
    <property type="entry name" value="THYMIDYLATE KINASE"/>
    <property type="match status" value="1"/>
</dbReference>
<keyword evidence="8 11" id="KW-0067">ATP-binding</keyword>
<dbReference type="SUPFAM" id="SSF52540">
    <property type="entry name" value="P-loop containing nucleoside triphosphate hydrolases"/>
    <property type="match status" value="1"/>
</dbReference>
<evidence type="ECO:0000256" key="9">
    <source>
        <dbReference type="ARBA" id="ARBA00048743"/>
    </source>
</evidence>
<comment type="catalytic activity">
    <reaction evidence="9 11">
        <text>dTMP + ATP = dTDP + ADP</text>
        <dbReference type="Rhea" id="RHEA:13517"/>
        <dbReference type="ChEBI" id="CHEBI:30616"/>
        <dbReference type="ChEBI" id="CHEBI:58369"/>
        <dbReference type="ChEBI" id="CHEBI:63528"/>
        <dbReference type="ChEBI" id="CHEBI:456216"/>
        <dbReference type="EC" id="2.7.4.9"/>
    </reaction>
</comment>
<organism evidence="13 14">
    <name type="scientific">Anaerotalea alkaliphila</name>
    <dbReference type="NCBI Taxonomy" id="2662126"/>
    <lineage>
        <taxon>Bacteria</taxon>
        <taxon>Bacillati</taxon>
        <taxon>Bacillota</taxon>
        <taxon>Clostridia</taxon>
        <taxon>Eubacteriales</taxon>
        <taxon>Anaerotalea</taxon>
    </lineage>
</organism>
<dbReference type="InterPro" id="IPR018095">
    <property type="entry name" value="Thymidylate_kin_CS"/>
</dbReference>
<evidence type="ECO:0000256" key="2">
    <source>
        <dbReference type="ARBA" id="ARBA00012980"/>
    </source>
</evidence>
<dbReference type="RefSeq" id="WP_162370460.1">
    <property type="nucleotide sequence ID" value="NZ_JAAEEH010000019.1"/>
</dbReference>
<keyword evidence="6 11" id="KW-0547">Nucleotide-binding</keyword>
<evidence type="ECO:0000256" key="10">
    <source>
        <dbReference type="ARBA" id="ARBA00057735"/>
    </source>
</evidence>
<evidence type="ECO:0000256" key="11">
    <source>
        <dbReference type="HAMAP-Rule" id="MF_00165"/>
    </source>
</evidence>
<keyword evidence="14" id="KW-1185">Reference proteome</keyword>
<protein>
    <recommendedName>
        <fullName evidence="3 11">Thymidylate kinase</fullName>
        <ecNumber evidence="2 11">2.7.4.9</ecNumber>
    </recommendedName>
    <alternativeName>
        <fullName evidence="11">dTMP kinase</fullName>
    </alternativeName>
</protein>
<dbReference type="GO" id="GO:0006235">
    <property type="term" value="P:dTTP biosynthetic process"/>
    <property type="evidence" value="ECO:0007669"/>
    <property type="project" value="UniProtKB-UniRule"/>
</dbReference>
<evidence type="ECO:0000256" key="4">
    <source>
        <dbReference type="ARBA" id="ARBA00022679"/>
    </source>
</evidence>
<proteinExistence type="inferred from homology"/>
<dbReference type="Pfam" id="PF02223">
    <property type="entry name" value="Thymidylate_kin"/>
    <property type="match status" value="1"/>
</dbReference>
<dbReference type="CDD" id="cd01672">
    <property type="entry name" value="TMPK"/>
    <property type="match status" value="1"/>
</dbReference>
<dbReference type="HAMAP" id="MF_00165">
    <property type="entry name" value="Thymidylate_kinase"/>
    <property type="match status" value="1"/>
</dbReference>
<evidence type="ECO:0000256" key="7">
    <source>
        <dbReference type="ARBA" id="ARBA00022777"/>
    </source>
</evidence>
<dbReference type="GO" id="GO:0006233">
    <property type="term" value="P:dTDP biosynthetic process"/>
    <property type="evidence" value="ECO:0007669"/>
    <property type="project" value="InterPro"/>
</dbReference>
<evidence type="ECO:0000256" key="5">
    <source>
        <dbReference type="ARBA" id="ARBA00022727"/>
    </source>
</evidence>